<dbReference type="STRING" id="5722.A2DM61"/>
<dbReference type="SUPFAM" id="SSF49562">
    <property type="entry name" value="C2 domain (Calcium/lipid-binding domain, CaLB)"/>
    <property type="match status" value="1"/>
</dbReference>
<sequence length="1156" mass="132029">MGTQFRSKTMPPILLGPANNPDFHQLDITILDRDIFSMPFDNGTTGQYIIDLLESRNIQNYIILVDNVPKTNTTPLYVSSENKAILDLIKENDRFKTTSIFTKMCPNRNITTRKQRFNMYVKSIQDYLEELELQSLKLPISGMFKRVAKHKINIALPSNAVIKFGLNSSLTFAKIYEAIFEKLCKVYGHRFIPTADKYRLRIIDSKFEIKDDQQVFQDCPEMIAALEKQVRNPESIVFKLCMESKPSKFIKTIIQDAKELDLSLPELTLETQSLYLSMSQNRHIVETLRNEKITECPLLARMRISSTDPPLYTCTKTQIALKCELRAGITDVVVTGASIQCRYDISADKAIVQLIAKIEKHQKINIGRDPSEFVLLLQGTDEVIAGDTPLVQFMCVRQFLVSNQPVMNVMLAEKSQIIDSIKNKELAVTPMQEPNKNDFIPSIKASTTNSLCIPNLLLTTPMSILIRGFKHFPAKVENVGITVAIINGTQTICDPITLPVQKGGAKYILVNQPITFQISPRVLPHSARLSISVFDYDQRTNYMKKPKKKKDNGNIASLNFPMFTHDGWLNMGTTSRKMWNKHYLDYFLTTAQSNESGAIVAIFDLPVFRFPVYHTVAEIQPSANRMSMHLSTEEIARLETFENLDALGVLSPEDKTLIWNNRAKFKQNERMLPLVLQSLDYTSPVQVAEIPYILNEWAEISPTDALTLLDPKFADRDVRKYAVEHLEAFNDNEIMLYMLQLVQALKFELYDDSPLAHFLLRRGLAEPKFLGHQLFWQLMSEAHISQIRQRFSAVLVNFIYGIGSYWKELKTGYRFTQKLVELNNDLCKLSHTEATEQFKVRLKDVEIPEEFHLPMDPRLVVDAFILEDCKVMNSKKKPFWLTFHNAAPFSTEPVKTMFKVGDDLRQDQLTLQIMKVMEHLWRQNQLDLRMNCYGVLPTGFNQGFIEVVPNSITEQVLQQEEGRWTGVFKPNIMNDFLAKNNSTAVTLNIAKENFLLSSAGYAVSSCVIGLADRHPGNIMVQRDGHFFHIDFGHFLGNFKKKLGYQREDAPFHFSPACAEALGGVGSEQYKRFEDTSANAYNILRRNANLLMSMMLLMLGTGIPELQKPEDIIYMKNMLNLGVSEEEAATIFKKYIQMSLDSTKTTVNNWIHNLVVS</sequence>
<evidence type="ECO:0000256" key="6">
    <source>
        <dbReference type="PROSITE-ProRule" id="PRU00880"/>
    </source>
</evidence>
<dbReference type="SMART" id="SM00146">
    <property type="entry name" value="PI3Kc"/>
    <property type="match status" value="1"/>
</dbReference>
<dbReference type="Pfam" id="PF00794">
    <property type="entry name" value="PI3K_rbd"/>
    <property type="match status" value="1"/>
</dbReference>
<dbReference type="Pfam" id="PF00792">
    <property type="entry name" value="PI3K_C2"/>
    <property type="match status" value="1"/>
</dbReference>
<dbReference type="Proteomes" id="UP000001542">
    <property type="component" value="Unassembled WGS sequence"/>
</dbReference>
<dbReference type="GO" id="GO:0036092">
    <property type="term" value="P:phosphatidylinositol-3-phosphate biosynthetic process"/>
    <property type="evidence" value="ECO:0000318"/>
    <property type="project" value="GO_Central"/>
</dbReference>
<dbReference type="PANTHER" id="PTHR10048:SF14">
    <property type="entry name" value="LD28067P"/>
    <property type="match status" value="1"/>
</dbReference>
<feature type="domain" description="C2 PI3K-type" evidence="10">
    <location>
        <begin position="458"/>
        <end position="611"/>
    </location>
</feature>
<dbReference type="SMR" id="A2DM61"/>
<dbReference type="EC" id="2.7.1.137" evidence="1"/>
<dbReference type="PROSITE" id="PS50290">
    <property type="entry name" value="PI3_4_KINASE_3"/>
    <property type="match status" value="1"/>
</dbReference>
<dbReference type="InterPro" id="IPR035448">
    <property type="entry name" value="PI3Kc"/>
</dbReference>
<dbReference type="Gene3D" id="3.30.1010.10">
    <property type="entry name" value="Phosphatidylinositol 3-kinase Catalytic Subunit, Chain A, domain 4"/>
    <property type="match status" value="1"/>
</dbReference>
<dbReference type="GO" id="GO:0040012">
    <property type="term" value="P:regulation of locomotion"/>
    <property type="evidence" value="ECO:0007669"/>
    <property type="project" value="UniProtKB-ARBA"/>
</dbReference>
<dbReference type="GO" id="GO:0005524">
    <property type="term" value="F:ATP binding"/>
    <property type="evidence" value="ECO:0007669"/>
    <property type="project" value="UniProtKB-KW"/>
</dbReference>
<evidence type="ECO:0000256" key="4">
    <source>
        <dbReference type="ARBA" id="ARBA00022777"/>
    </source>
</evidence>
<dbReference type="GO" id="GO:0043491">
    <property type="term" value="P:phosphatidylinositol 3-kinase/protein kinase B signal transduction"/>
    <property type="evidence" value="ECO:0000318"/>
    <property type="project" value="GO_Central"/>
</dbReference>
<evidence type="ECO:0000313" key="11">
    <source>
        <dbReference type="EMBL" id="EAY18481.1"/>
    </source>
</evidence>
<name>A2DM61_TRIV3</name>
<dbReference type="PROSITE" id="PS51545">
    <property type="entry name" value="PIK_HELICAL"/>
    <property type="match status" value="1"/>
</dbReference>
<dbReference type="Gene3D" id="1.10.1070.11">
    <property type="entry name" value="Phosphatidylinositol 3-/4-kinase, catalytic domain"/>
    <property type="match status" value="1"/>
</dbReference>
<evidence type="ECO:0000256" key="3">
    <source>
        <dbReference type="ARBA" id="ARBA00022741"/>
    </source>
</evidence>
<dbReference type="VEuPathDB" id="TrichDB:TVAG_083340"/>
<dbReference type="InterPro" id="IPR029071">
    <property type="entry name" value="Ubiquitin-like_domsf"/>
</dbReference>
<dbReference type="InterPro" id="IPR036940">
    <property type="entry name" value="PI3/4_kinase_cat_sf"/>
</dbReference>
<dbReference type="FunFam" id="1.10.1070.11:FF:000059">
    <property type="entry name" value="Phosphatidylinositol 3-and 4-kinase family protein"/>
    <property type="match status" value="1"/>
</dbReference>
<dbReference type="PANTHER" id="PTHR10048">
    <property type="entry name" value="PHOSPHATIDYLINOSITOL KINASE"/>
    <property type="match status" value="1"/>
</dbReference>
<evidence type="ECO:0000259" key="9">
    <source>
        <dbReference type="PROSITE" id="PS51546"/>
    </source>
</evidence>
<dbReference type="SUPFAM" id="SSF56112">
    <property type="entry name" value="Protein kinase-like (PK-like)"/>
    <property type="match status" value="1"/>
</dbReference>
<keyword evidence="4" id="KW-0418">Kinase</keyword>
<dbReference type="GO" id="GO:0005886">
    <property type="term" value="C:plasma membrane"/>
    <property type="evidence" value="ECO:0000318"/>
    <property type="project" value="GO_Central"/>
</dbReference>
<evidence type="ECO:0000259" key="7">
    <source>
        <dbReference type="PROSITE" id="PS50290"/>
    </source>
</evidence>
<dbReference type="EMBL" id="DS113218">
    <property type="protein sequence ID" value="EAY18481.1"/>
    <property type="molecule type" value="Genomic_DNA"/>
</dbReference>
<dbReference type="InterPro" id="IPR016024">
    <property type="entry name" value="ARM-type_fold"/>
</dbReference>
<dbReference type="InterPro" id="IPR035892">
    <property type="entry name" value="C2_domain_sf"/>
</dbReference>
<reference evidence="11" key="1">
    <citation type="submission" date="2006-10" db="EMBL/GenBank/DDBJ databases">
        <authorList>
            <person name="Amadeo P."/>
            <person name="Zhao Q."/>
            <person name="Wortman J."/>
            <person name="Fraser-Liggett C."/>
            <person name="Carlton J."/>
        </authorList>
    </citation>
    <scope>NUCLEOTIDE SEQUENCE</scope>
    <source>
        <strain evidence="11">G3</strain>
    </source>
</reference>
<dbReference type="InterPro" id="IPR000403">
    <property type="entry name" value="PI3/4_kinase_cat_dom"/>
</dbReference>
<dbReference type="GO" id="GO:0016303">
    <property type="term" value="F:1-phosphatidylinositol-3-kinase activity"/>
    <property type="evidence" value="ECO:0000318"/>
    <property type="project" value="GO_Central"/>
</dbReference>
<dbReference type="InterPro" id="IPR042236">
    <property type="entry name" value="PI3K_accessory_sf"/>
</dbReference>
<dbReference type="FunFam" id="3.30.1010.10:FF:000008">
    <property type="entry name" value="Phosphatidylinositol 4,5-bisphosphate 3-kinase catalytic subunit gamma"/>
    <property type="match status" value="1"/>
</dbReference>
<dbReference type="Pfam" id="PF00454">
    <property type="entry name" value="PI3_PI4_kinase"/>
    <property type="match status" value="1"/>
</dbReference>
<dbReference type="GO" id="GO:0005737">
    <property type="term" value="C:cytoplasm"/>
    <property type="evidence" value="ECO:0000318"/>
    <property type="project" value="GO_Central"/>
</dbReference>
<dbReference type="Gene3D" id="1.25.40.70">
    <property type="entry name" value="Phosphatidylinositol 3-kinase, accessory domain (PIK)"/>
    <property type="match status" value="1"/>
</dbReference>
<dbReference type="GO" id="GO:0035005">
    <property type="term" value="F:1-phosphatidylinositol-4-phosphate 3-kinase activity"/>
    <property type="evidence" value="ECO:0000318"/>
    <property type="project" value="GO_Central"/>
</dbReference>
<keyword evidence="12" id="KW-1185">Reference proteome</keyword>
<keyword evidence="3" id="KW-0547">Nucleotide-binding</keyword>
<dbReference type="InterPro" id="IPR001263">
    <property type="entry name" value="PI3K_accessory_dom"/>
</dbReference>
<dbReference type="KEGG" id="tva:5463989"/>
<gene>
    <name evidence="11" type="ORF">TVAG_083340</name>
</gene>
<organism evidence="11 12">
    <name type="scientific">Trichomonas vaginalis (strain ATCC PRA-98 / G3)</name>
    <dbReference type="NCBI Taxonomy" id="412133"/>
    <lineage>
        <taxon>Eukaryota</taxon>
        <taxon>Metamonada</taxon>
        <taxon>Parabasalia</taxon>
        <taxon>Trichomonadida</taxon>
        <taxon>Trichomonadidae</taxon>
        <taxon>Trichomonas</taxon>
    </lineage>
</organism>
<feature type="domain" description="PIK helical" evidence="8">
    <location>
        <begin position="624"/>
        <end position="801"/>
    </location>
</feature>
<reference evidence="11" key="2">
    <citation type="journal article" date="2007" name="Science">
        <title>Draft genome sequence of the sexually transmitted pathogen Trichomonas vaginalis.</title>
        <authorList>
            <person name="Carlton J.M."/>
            <person name="Hirt R.P."/>
            <person name="Silva J.C."/>
            <person name="Delcher A.L."/>
            <person name="Schatz M."/>
            <person name="Zhao Q."/>
            <person name="Wortman J.R."/>
            <person name="Bidwell S.L."/>
            <person name="Alsmark U.C.M."/>
            <person name="Besteiro S."/>
            <person name="Sicheritz-Ponten T."/>
            <person name="Noel C.J."/>
            <person name="Dacks J.B."/>
            <person name="Foster P.G."/>
            <person name="Simillion C."/>
            <person name="Van de Peer Y."/>
            <person name="Miranda-Saavedra D."/>
            <person name="Barton G.J."/>
            <person name="Westrop G.D."/>
            <person name="Mueller S."/>
            <person name="Dessi D."/>
            <person name="Fiori P.L."/>
            <person name="Ren Q."/>
            <person name="Paulsen I."/>
            <person name="Zhang H."/>
            <person name="Bastida-Corcuera F.D."/>
            <person name="Simoes-Barbosa A."/>
            <person name="Brown M.T."/>
            <person name="Hayes R.D."/>
            <person name="Mukherjee M."/>
            <person name="Okumura C.Y."/>
            <person name="Schneider R."/>
            <person name="Smith A.J."/>
            <person name="Vanacova S."/>
            <person name="Villalvazo M."/>
            <person name="Haas B.J."/>
            <person name="Pertea M."/>
            <person name="Feldblyum T.V."/>
            <person name="Utterback T.R."/>
            <person name="Shu C.L."/>
            <person name="Osoegawa K."/>
            <person name="de Jong P.J."/>
            <person name="Hrdy I."/>
            <person name="Horvathova L."/>
            <person name="Zubacova Z."/>
            <person name="Dolezal P."/>
            <person name="Malik S.B."/>
            <person name="Logsdon J.M. Jr."/>
            <person name="Henze K."/>
            <person name="Gupta A."/>
            <person name="Wang C.C."/>
            <person name="Dunne R.L."/>
            <person name="Upcroft J.A."/>
            <person name="Upcroft P."/>
            <person name="White O."/>
            <person name="Salzberg S.L."/>
            <person name="Tang P."/>
            <person name="Chiu C.-H."/>
            <person name="Lee Y.-S."/>
            <person name="Embley T.M."/>
            <person name="Coombs G.H."/>
            <person name="Mottram J.C."/>
            <person name="Tachezy J."/>
            <person name="Fraser-Liggett C.M."/>
            <person name="Johnson P.J."/>
        </authorList>
    </citation>
    <scope>NUCLEOTIDE SEQUENCE [LARGE SCALE GENOMIC DNA]</scope>
    <source>
        <strain evidence="11">G3</strain>
    </source>
</reference>
<keyword evidence="5" id="KW-0067">ATP-binding</keyword>
<feature type="domain" description="PI3K-RBD" evidence="9">
    <location>
        <begin position="316"/>
        <end position="412"/>
    </location>
</feature>
<comment type="similarity">
    <text evidence="6">Belongs to the PI3/PI4-kinase family.</text>
</comment>
<dbReference type="VEuPathDB" id="TrichDB:TVAGG3_0984000"/>
<dbReference type="InterPro" id="IPR015433">
    <property type="entry name" value="PI3/4_kinase"/>
</dbReference>
<dbReference type="InterPro" id="IPR011009">
    <property type="entry name" value="Kinase-like_dom_sf"/>
</dbReference>
<feature type="domain" description="PI3K/PI4K catalytic" evidence="7">
    <location>
        <begin position="865"/>
        <end position="1143"/>
    </location>
</feature>
<proteinExistence type="inferred from homology"/>
<dbReference type="Pfam" id="PF00613">
    <property type="entry name" value="PI3Ka"/>
    <property type="match status" value="1"/>
</dbReference>
<dbReference type="GO" id="GO:0048015">
    <property type="term" value="P:phosphatidylinositol-mediated signaling"/>
    <property type="evidence" value="ECO:0000318"/>
    <property type="project" value="GO_Central"/>
</dbReference>
<dbReference type="PROSITE" id="PS00915">
    <property type="entry name" value="PI3_4_KINASE_1"/>
    <property type="match status" value="1"/>
</dbReference>
<evidence type="ECO:0000256" key="5">
    <source>
        <dbReference type="ARBA" id="ARBA00022840"/>
    </source>
</evidence>
<dbReference type="eggNOG" id="KOG0904">
    <property type="taxonomic scope" value="Eukaryota"/>
</dbReference>
<dbReference type="SMART" id="SM00145">
    <property type="entry name" value="PI3Ka"/>
    <property type="match status" value="1"/>
</dbReference>
<dbReference type="AlphaFoldDB" id="A2DM61"/>
<dbReference type="InterPro" id="IPR018936">
    <property type="entry name" value="PI3/4_kinase_CS"/>
</dbReference>
<dbReference type="CDD" id="cd00864">
    <property type="entry name" value="PI3Ka"/>
    <property type="match status" value="1"/>
</dbReference>
<dbReference type="InParanoid" id="A2DM61"/>
<dbReference type="Gene3D" id="3.10.20.770">
    <property type="match status" value="1"/>
</dbReference>
<evidence type="ECO:0000256" key="1">
    <source>
        <dbReference type="ARBA" id="ARBA00012073"/>
    </source>
</evidence>
<dbReference type="OrthoDB" id="67688at2759"/>
<dbReference type="CDD" id="cd00891">
    <property type="entry name" value="PI3Kc"/>
    <property type="match status" value="1"/>
</dbReference>
<accession>A2DM61</accession>
<dbReference type="InterPro" id="IPR002420">
    <property type="entry name" value="PI3K-type_C2_dom"/>
</dbReference>
<evidence type="ECO:0000313" key="12">
    <source>
        <dbReference type="Proteomes" id="UP000001542"/>
    </source>
</evidence>
<dbReference type="GO" id="GO:0016477">
    <property type="term" value="P:cell migration"/>
    <property type="evidence" value="ECO:0000318"/>
    <property type="project" value="GO_Central"/>
</dbReference>
<evidence type="ECO:0000256" key="2">
    <source>
        <dbReference type="ARBA" id="ARBA00022679"/>
    </source>
</evidence>
<dbReference type="FunFam" id="1.25.40.70:FF:000030">
    <property type="entry name" value="Phosphatidylinositol 3-and 4-kinase family protein"/>
    <property type="match status" value="1"/>
</dbReference>
<keyword evidence="2" id="KW-0808">Transferase</keyword>
<dbReference type="RefSeq" id="XP_001579467.1">
    <property type="nucleotide sequence ID" value="XM_001579417.1"/>
</dbReference>
<protein>
    <recommendedName>
        <fullName evidence="1">phosphatidylinositol 3-kinase</fullName>
        <ecNumber evidence="1">2.7.1.137</ecNumber>
    </recommendedName>
</protein>
<dbReference type="PROSITE" id="PS51547">
    <property type="entry name" value="C2_PI3K"/>
    <property type="match status" value="1"/>
</dbReference>
<evidence type="ECO:0000259" key="8">
    <source>
        <dbReference type="PROSITE" id="PS51545"/>
    </source>
</evidence>
<dbReference type="PROSITE" id="PS51546">
    <property type="entry name" value="PI3K_RBD"/>
    <property type="match status" value="1"/>
</dbReference>
<dbReference type="InterPro" id="IPR000341">
    <property type="entry name" value="PI3K_Ras-bd_dom"/>
</dbReference>
<evidence type="ECO:0000259" key="10">
    <source>
        <dbReference type="PROSITE" id="PS51547"/>
    </source>
</evidence>
<dbReference type="SUPFAM" id="SSF48371">
    <property type="entry name" value="ARM repeat"/>
    <property type="match status" value="1"/>
</dbReference>
<dbReference type="Gene3D" id="2.60.40.150">
    <property type="entry name" value="C2 domain"/>
    <property type="match status" value="1"/>
</dbReference>
<dbReference type="SUPFAM" id="SSF54236">
    <property type="entry name" value="Ubiquitin-like"/>
    <property type="match status" value="1"/>
</dbReference>